<dbReference type="InterPro" id="IPR016181">
    <property type="entry name" value="Acyl_CoA_acyltransferase"/>
</dbReference>
<dbReference type="SUPFAM" id="SSF55729">
    <property type="entry name" value="Acyl-CoA N-acyltransferases (Nat)"/>
    <property type="match status" value="1"/>
</dbReference>
<keyword evidence="2" id="KW-0012">Acyltransferase</keyword>
<dbReference type="InterPro" id="IPR000182">
    <property type="entry name" value="GNAT_dom"/>
</dbReference>
<dbReference type="Gene3D" id="3.40.630.30">
    <property type="match status" value="1"/>
</dbReference>
<evidence type="ECO:0000313" key="4">
    <source>
        <dbReference type="EMBL" id="SUE14291.1"/>
    </source>
</evidence>
<gene>
    <name evidence="4" type="ORF">NCTC13296_01130</name>
</gene>
<proteinExistence type="predicted"/>
<dbReference type="InterPro" id="IPR050832">
    <property type="entry name" value="Bact_Acetyltransf"/>
</dbReference>
<dbReference type="Pfam" id="PF00583">
    <property type="entry name" value="Acetyltransf_1"/>
    <property type="match status" value="1"/>
</dbReference>
<dbReference type="EMBL" id="UGVI01000001">
    <property type="protein sequence ID" value="SUE14291.1"/>
    <property type="molecule type" value="Genomic_DNA"/>
</dbReference>
<evidence type="ECO:0000256" key="2">
    <source>
        <dbReference type="ARBA" id="ARBA00023315"/>
    </source>
</evidence>
<protein>
    <submittedName>
        <fullName evidence="4">Acyl-CoA synthetase</fullName>
    </submittedName>
</protein>
<organism evidence="4 5">
    <name type="scientific">Rhodococcus gordoniae</name>
    <dbReference type="NCBI Taxonomy" id="223392"/>
    <lineage>
        <taxon>Bacteria</taxon>
        <taxon>Bacillati</taxon>
        <taxon>Actinomycetota</taxon>
        <taxon>Actinomycetes</taxon>
        <taxon>Mycobacteriales</taxon>
        <taxon>Nocardiaceae</taxon>
        <taxon>Rhodococcus</taxon>
    </lineage>
</organism>
<dbReference type="PANTHER" id="PTHR43877">
    <property type="entry name" value="AMINOALKYLPHOSPHONATE N-ACETYLTRANSFERASE-RELATED-RELATED"/>
    <property type="match status" value="1"/>
</dbReference>
<sequence>MGTTPPHTVCADLVLRPLGPQDEEQVRALHEHLTERETYLRFFTLVPRHLDDLVDMLCNQDDKHVSLGAFDDGTLVGVANYTVLEPDHKAPTAECAVAVGHPFQHHGVGTTLLQRLVGIAWRRGIRHLSAFVLAENSTMLQVLEDLGWSRDERAPGPVVEVKIDLADPRGEDDLRNLIAGPVG</sequence>
<dbReference type="AlphaFoldDB" id="A0A379LW60"/>
<dbReference type="Proteomes" id="UP000254569">
    <property type="component" value="Unassembled WGS sequence"/>
</dbReference>
<keyword evidence="5" id="KW-1185">Reference proteome</keyword>
<keyword evidence="1" id="KW-0808">Transferase</keyword>
<dbReference type="GO" id="GO:0016747">
    <property type="term" value="F:acyltransferase activity, transferring groups other than amino-acyl groups"/>
    <property type="evidence" value="ECO:0007669"/>
    <property type="project" value="InterPro"/>
</dbReference>
<name>A0A379LW60_9NOCA</name>
<accession>A0A379LW60</accession>
<dbReference type="PROSITE" id="PS51186">
    <property type="entry name" value="GNAT"/>
    <property type="match status" value="1"/>
</dbReference>
<reference evidence="4 5" key="1">
    <citation type="submission" date="2018-06" db="EMBL/GenBank/DDBJ databases">
        <authorList>
            <consortium name="Pathogen Informatics"/>
            <person name="Doyle S."/>
        </authorList>
    </citation>
    <scope>NUCLEOTIDE SEQUENCE [LARGE SCALE GENOMIC DNA]</scope>
    <source>
        <strain evidence="4 5">NCTC13296</strain>
    </source>
</reference>
<evidence type="ECO:0000259" key="3">
    <source>
        <dbReference type="PROSITE" id="PS51186"/>
    </source>
</evidence>
<evidence type="ECO:0000313" key="5">
    <source>
        <dbReference type="Proteomes" id="UP000254569"/>
    </source>
</evidence>
<dbReference type="CDD" id="cd04301">
    <property type="entry name" value="NAT_SF"/>
    <property type="match status" value="1"/>
</dbReference>
<dbReference type="RefSeq" id="WP_064063039.1">
    <property type="nucleotide sequence ID" value="NZ_LPZN01000006.1"/>
</dbReference>
<feature type="domain" description="N-acetyltransferase" evidence="3">
    <location>
        <begin position="13"/>
        <end position="166"/>
    </location>
</feature>
<evidence type="ECO:0000256" key="1">
    <source>
        <dbReference type="ARBA" id="ARBA00022679"/>
    </source>
</evidence>